<dbReference type="PIRSF" id="PIRSF033563">
    <property type="entry name" value="UCP033563"/>
    <property type="match status" value="1"/>
</dbReference>
<dbReference type="PANTHER" id="PTHR36454">
    <property type="entry name" value="LMO2823 PROTEIN"/>
    <property type="match status" value="1"/>
</dbReference>
<proteinExistence type="predicted"/>
<reference evidence="1" key="1">
    <citation type="journal article" date="2014" name="Int. J. Syst. Evol. Microbiol.">
        <title>Complete genome sequence of Corynebacterium casei LMG S-19264T (=DSM 44701T), isolated from a smear-ripened cheese.</title>
        <authorList>
            <consortium name="US DOE Joint Genome Institute (JGI-PGF)"/>
            <person name="Walter F."/>
            <person name="Albersmeier A."/>
            <person name="Kalinowski J."/>
            <person name="Ruckert C."/>
        </authorList>
    </citation>
    <scope>NUCLEOTIDE SEQUENCE</scope>
    <source>
        <strain evidence="1">CGMCC 1.12698</strain>
    </source>
</reference>
<evidence type="ECO:0000313" key="1">
    <source>
        <dbReference type="EMBL" id="GGE61037.1"/>
    </source>
</evidence>
<dbReference type="EMBL" id="BMFK01000001">
    <property type="protein sequence ID" value="GGE61037.1"/>
    <property type="molecule type" value="Genomic_DNA"/>
</dbReference>
<dbReference type="Proteomes" id="UP000605259">
    <property type="component" value="Unassembled WGS sequence"/>
</dbReference>
<dbReference type="AlphaFoldDB" id="A0A917ALU4"/>
<reference evidence="1" key="2">
    <citation type="submission" date="2020-09" db="EMBL/GenBank/DDBJ databases">
        <authorList>
            <person name="Sun Q."/>
            <person name="Zhou Y."/>
        </authorList>
    </citation>
    <scope>NUCLEOTIDE SEQUENCE</scope>
    <source>
        <strain evidence="1">CGMCC 1.12698</strain>
    </source>
</reference>
<dbReference type="Pfam" id="PF06245">
    <property type="entry name" value="DUF1015"/>
    <property type="match status" value="1"/>
</dbReference>
<evidence type="ECO:0008006" key="3">
    <source>
        <dbReference type="Google" id="ProtNLM"/>
    </source>
</evidence>
<name>A0A917ALU4_9BACI</name>
<accession>A0A917ALU4</accession>
<comment type="caution">
    <text evidence="1">The sequence shown here is derived from an EMBL/GenBank/DDBJ whole genome shotgun (WGS) entry which is preliminary data.</text>
</comment>
<dbReference type="RefSeq" id="WP_188387239.1">
    <property type="nucleotide sequence ID" value="NZ_BMFK01000001.1"/>
</dbReference>
<dbReference type="PANTHER" id="PTHR36454:SF1">
    <property type="entry name" value="DUF1015 DOMAIN-CONTAINING PROTEIN"/>
    <property type="match status" value="1"/>
</dbReference>
<protein>
    <recommendedName>
        <fullName evidence="3">DUF1015 domain-containing protein</fullName>
    </recommendedName>
</protein>
<gene>
    <name evidence="1" type="ORF">GCM10007140_09170</name>
</gene>
<evidence type="ECO:0000313" key="2">
    <source>
        <dbReference type="Proteomes" id="UP000605259"/>
    </source>
</evidence>
<organism evidence="1 2">
    <name type="scientific">Priestia taiwanensis</name>
    <dbReference type="NCBI Taxonomy" id="1347902"/>
    <lineage>
        <taxon>Bacteria</taxon>
        <taxon>Bacillati</taxon>
        <taxon>Bacillota</taxon>
        <taxon>Bacilli</taxon>
        <taxon>Bacillales</taxon>
        <taxon>Bacillaceae</taxon>
        <taxon>Priestia</taxon>
    </lineage>
</organism>
<dbReference type="InterPro" id="IPR008323">
    <property type="entry name" value="UCP033563"/>
</dbReference>
<sequence length="416" mass="47189">MVTVKPFKAIRPVRELAAQVAALPYDVLNSDEAREVVKDNPYSFLHVDKAEVDLDSSISLYDDKVYEKAKENLQTLIEKHILVQDTEESLYIYQLTMDGRTQTGLVGCTSVDEYMEGVIKKHEHTRPEKEVDRIRHVDTCDAHTGPIFLTYREKKQIQNVLNEWIQTNQPVYDFTADDSITHTVWVIDDRKVVETITLAFSDVDSLYIADGHHRSASAVKVGLKRREQLGNYTGDEPFNYFLSVMFPDNELHILDYNRIVSDLNGLSVSQFIEQVSKAFTVKEAISTPYKSVEQHTFGMYVDGKWYELQAKEGTFDGIHPVERLDVSILQNTLLTPILGVQDSRSDKRVDFVGGIRGLGELEKLVDSGKAAVAFSMYPTAIQDLFAIADAKEVMPPKSTWFEPKLRSGLFIHSLSE</sequence>
<keyword evidence="2" id="KW-1185">Reference proteome</keyword>